<dbReference type="EMBL" id="JAKUCV010007577">
    <property type="protein sequence ID" value="KAJ4822795.1"/>
    <property type="molecule type" value="Genomic_DNA"/>
</dbReference>
<feature type="region of interest" description="Disordered" evidence="2">
    <location>
        <begin position="667"/>
        <end position="707"/>
    </location>
</feature>
<reference evidence="4" key="1">
    <citation type="submission" date="2022-02" db="EMBL/GenBank/DDBJ databases">
        <authorList>
            <person name="Henning P.M."/>
            <person name="McCubbin A.G."/>
            <person name="Shore J.S."/>
        </authorList>
    </citation>
    <scope>NUCLEOTIDE SEQUENCE</scope>
    <source>
        <strain evidence="4">F60SS</strain>
        <tissue evidence="4">Leaves</tissue>
    </source>
</reference>
<evidence type="ECO:0000256" key="1">
    <source>
        <dbReference type="SAM" id="Coils"/>
    </source>
</evidence>
<gene>
    <name evidence="4" type="ORF">Tsubulata_039471</name>
</gene>
<dbReference type="Proteomes" id="UP001141552">
    <property type="component" value="Unassembled WGS sequence"/>
</dbReference>
<protein>
    <recommendedName>
        <fullName evidence="3">Synergin gamma C-terminal domain-containing protein</fullName>
    </recommendedName>
</protein>
<sequence length="1042" mass="112743">MALDTKVEEDGFGAFTFAPLSNHIRNPIPNRGVISNPTTTMINGPNLTATSTSDDGDDDWGDFVAGSGGLHQTLSLPKISKPSDSVDSAPSQTVQLSRVDSGWAKPSGALPLSFFGELEEAEELGSGAAGSCLEDKGAGSFVSVKGGDGFVKEENNEGSVNVSDLLADLFKRREAENGSRPDFGGTDSVQVAGKQEEVKQNLKSGELGSGWDWNVPNGVKPSLKGLDLDWNQNGLDSAKEVNSIANGGDVDNEDEDEDGWEFKAAESSRDVKEDSSKMKTETGLVSNVNGLNPSWNALSLDSNGWSWNVNSSTNWSNTNAEGKGKLGNIYMNSETLTGDEDTKIKTVEVLNLNFQVSASTWDFLPVGSKTVGANSTDIVSSGKQSNSVSVNGITDSNDGWGFKDAEPELIVRDGSSVGGHTKTRSMPVLNFNGSNSSWDMLSFSGEGMNSKVNGVDSDIKQVDDSLDEANNFEDEDGWEFKAAESKSCTRDGNIESGVLADLFSTSLQDNEKTVEFAFYSNALTQNGAVDHKNELKDWQTTTANDGFDSNKDSWNAFSDIGLVDKEVENVAEATSAETSEFDIEIKGSKTELNNHKGALPLSFFGFEEEESDDPVILEDISSQMPTLNTSNGTKKPISNPSINDLISSLYSQAEPIASLNHTQISSESGIDCKDPATPELVNANDDFDDDSWEFKDASSGPRAADQPSVLFHGECHRTYSTRLELNDFVDFFSKLKLELHFVAQSHLDNLKEVRSAAINKDAEIEALEKEIQDLQNVPEQNGTISGEVQNRSPGKICLSLFLEVLQQPKFHALESEYQLSKKLSLAESDLTPTIELLKHVDSVVKILTLVSKEEQSGYVSTWSEMLSVCAQELEHGGFIWKQAFEKNVHDQILSKPQGKKQILALGEIYRIVEVLRCSARLYKPWVLASSADPMGLFTLIDKCSTLWSSCGLEGALQSISDPADESVIALLESIKHIHNLDELVLYNHVVSGGGPICRLSALAAGSLPGKDKLVNIHVAALWLRPQWTAVAVVSLDTEASAV</sequence>
<keyword evidence="1" id="KW-0175">Coiled coil</keyword>
<evidence type="ECO:0000259" key="3">
    <source>
        <dbReference type="Pfam" id="PF25999"/>
    </source>
</evidence>
<proteinExistence type="predicted"/>
<dbReference type="OrthoDB" id="765227at2759"/>
<dbReference type="PANTHER" id="PTHR35701">
    <property type="entry name" value="OS11G0148400 PROTEIN"/>
    <property type="match status" value="1"/>
</dbReference>
<comment type="caution">
    <text evidence="4">The sequence shown here is derived from an EMBL/GenBank/DDBJ whole genome shotgun (WGS) entry which is preliminary data.</text>
</comment>
<name>A0A9Q0J014_9ROSI</name>
<evidence type="ECO:0000313" key="5">
    <source>
        <dbReference type="Proteomes" id="UP001141552"/>
    </source>
</evidence>
<evidence type="ECO:0000256" key="2">
    <source>
        <dbReference type="SAM" id="MobiDB-lite"/>
    </source>
</evidence>
<feature type="coiled-coil region" evidence="1">
    <location>
        <begin position="750"/>
        <end position="777"/>
    </location>
</feature>
<keyword evidence="5" id="KW-1185">Reference proteome</keyword>
<accession>A0A9Q0J014</accession>
<dbReference type="PANTHER" id="PTHR35701:SF1">
    <property type="entry name" value="OS11G0148400 PROTEIN"/>
    <property type="match status" value="1"/>
</dbReference>
<dbReference type="Pfam" id="PF25999">
    <property type="entry name" value="SYNRG_C"/>
    <property type="match status" value="1"/>
</dbReference>
<feature type="domain" description="Synergin gamma C-terminal" evidence="3">
    <location>
        <begin position="851"/>
        <end position="1013"/>
    </location>
</feature>
<reference evidence="4" key="2">
    <citation type="journal article" date="2023" name="Plants (Basel)">
        <title>Annotation of the Turnera subulata (Passifloraceae) Draft Genome Reveals the S-Locus Evolved after the Divergence of Turneroideae from Passifloroideae in a Stepwise Manner.</title>
        <authorList>
            <person name="Henning P.M."/>
            <person name="Roalson E.H."/>
            <person name="Mir W."/>
            <person name="McCubbin A.G."/>
            <person name="Shore J.S."/>
        </authorList>
    </citation>
    <scope>NUCLEOTIDE SEQUENCE</scope>
    <source>
        <tissue evidence="4">Leaves</tissue>
    </source>
</reference>
<organism evidence="4 5">
    <name type="scientific">Turnera subulata</name>
    <dbReference type="NCBI Taxonomy" id="218843"/>
    <lineage>
        <taxon>Eukaryota</taxon>
        <taxon>Viridiplantae</taxon>
        <taxon>Streptophyta</taxon>
        <taxon>Embryophyta</taxon>
        <taxon>Tracheophyta</taxon>
        <taxon>Spermatophyta</taxon>
        <taxon>Magnoliopsida</taxon>
        <taxon>eudicotyledons</taxon>
        <taxon>Gunneridae</taxon>
        <taxon>Pentapetalae</taxon>
        <taxon>rosids</taxon>
        <taxon>fabids</taxon>
        <taxon>Malpighiales</taxon>
        <taxon>Passifloraceae</taxon>
        <taxon>Turnera</taxon>
    </lineage>
</organism>
<dbReference type="AlphaFoldDB" id="A0A9Q0J014"/>
<evidence type="ECO:0000313" key="4">
    <source>
        <dbReference type="EMBL" id="KAJ4822795.1"/>
    </source>
</evidence>
<dbReference type="InterPro" id="IPR059024">
    <property type="entry name" value="SYNRG_C"/>
</dbReference>